<keyword evidence="2" id="KW-1185">Reference proteome</keyword>
<evidence type="ECO:0000313" key="1">
    <source>
        <dbReference type="EMBL" id="CAE7916470.1"/>
    </source>
</evidence>
<gene>
    <name evidence="1" type="ORF">SNEC2469_LOCUS31413</name>
</gene>
<sequence>MPKRKAAPSERSKLANYLVGQVCWGLMSAVQAQTIAQLAVEDAEEAPNELKRLAKVGSSGQCPQNVWRDLKRSMIAVHLPEPQDVLIENEVYKILYPHEVLASLYQNYRDMFNAMFDVTEAARFWDDVKNTKMFREHPLSGRSDQARALPIGLHGDGAPVSAKGKTWQKSADFLSFSSLIGSGAHRLLHIIISAVWTLGLSQFLGESLDEKRRVMQQYWKHVAWSLHACWLGTWPTEDPEGNPLRNQAAGKPLAGGLFFVLWVLQADLEFQHNFWGLPHWTNNLPCNRCGCTRDDFLNFNGPWVSSGYDKKTWNARCKAAKVCALFALAGCWGGTVQPDLMHTKYLGVDQYFLASVIFVLARVKQIHNWFELLETYWKDRQVTSHFRSMKDSMWAPKDRQGETDSRQQAPA</sequence>
<reference evidence="1" key="1">
    <citation type="submission" date="2021-02" db="EMBL/GenBank/DDBJ databases">
        <authorList>
            <person name="Dougan E. K."/>
            <person name="Rhodes N."/>
            <person name="Thang M."/>
            <person name="Chan C."/>
        </authorList>
    </citation>
    <scope>NUCLEOTIDE SEQUENCE</scope>
</reference>
<comment type="caution">
    <text evidence="1">The sequence shown here is derived from an EMBL/GenBank/DDBJ whole genome shotgun (WGS) entry which is preliminary data.</text>
</comment>
<dbReference type="EMBL" id="CAJNJA010076028">
    <property type="protein sequence ID" value="CAE7916470.1"/>
    <property type="molecule type" value="Genomic_DNA"/>
</dbReference>
<evidence type="ECO:0000313" key="2">
    <source>
        <dbReference type="Proteomes" id="UP000601435"/>
    </source>
</evidence>
<proteinExistence type="predicted"/>
<organism evidence="1 2">
    <name type="scientific">Symbiodinium necroappetens</name>
    <dbReference type="NCBI Taxonomy" id="1628268"/>
    <lineage>
        <taxon>Eukaryota</taxon>
        <taxon>Sar</taxon>
        <taxon>Alveolata</taxon>
        <taxon>Dinophyceae</taxon>
        <taxon>Suessiales</taxon>
        <taxon>Symbiodiniaceae</taxon>
        <taxon>Symbiodinium</taxon>
    </lineage>
</organism>
<dbReference type="Proteomes" id="UP000601435">
    <property type="component" value="Unassembled WGS sequence"/>
</dbReference>
<dbReference type="AlphaFoldDB" id="A0A813BSX8"/>
<protein>
    <submittedName>
        <fullName evidence="1">Uncharacterized protein</fullName>
    </submittedName>
</protein>
<name>A0A813BSX8_9DINO</name>
<dbReference type="OrthoDB" id="10373989at2759"/>
<accession>A0A813BSX8</accession>